<name>A0A427TGK8_9PSEU</name>
<evidence type="ECO:0000313" key="2">
    <source>
        <dbReference type="Proteomes" id="UP000267081"/>
    </source>
</evidence>
<dbReference type="RefSeq" id="WP_125307256.1">
    <property type="nucleotide sequence ID" value="NZ_RSEC01000032.1"/>
</dbReference>
<accession>A0A427TGK8</accession>
<evidence type="ECO:0000313" key="1">
    <source>
        <dbReference type="EMBL" id="RSD22006.1"/>
    </source>
</evidence>
<comment type="caution">
    <text evidence="1">The sequence shown here is derived from an EMBL/GenBank/DDBJ whole genome shotgun (WGS) entry which is preliminary data.</text>
</comment>
<dbReference type="EMBL" id="RSEC01000032">
    <property type="protein sequence ID" value="RSD22006.1"/>
    <property type="molecule type" value="Genomic_DNA"/>
</dbReference>
<dbReference type="OrthoDB" id="5082334at2"/>
<protein>
    <submittedName>
        <fullName evidence="1">Uncharacterized protein</fullName>
    </submittedName>
</protein>
<gene>
    <name evidence="1" type="ORF">EIY87_09315</name>
</gene>
<dbReference type="Proteomes" id="UP000267081">
    <property type="component" value="Unassembled WGS sequence"/>
</dbReference>
<organism evidence="1 2">
    <name type="scientific">Amycolatopsis eburnea</name>
    <dbReference type="NCBI Taxonomy" id="2267691"/>
    <lineage>
        <taxon>Bacteria</taxon>
        <taxon>Bacillati</taxon>
        <taxon>Actinomycetota</taxon>
        <taxon>Actinomycetes</taxon>
        <taxon>Pseudonocardiales</taxon>
        <taxon>Pseudonocardiaceae</taxon>
        <taxon>Amycolatopsis</taxon>
    </lineage>
</organism>
<dbReference type="AlphaFoldDB" id="A0A427TGK8"/>
<keyword evidence="2" id="KW-1185">Reference proteome</keyword>
<sequence>MLPAILLQHTVTIEPFQGNGANGPVYGAPVVVPCFRDDKRRLVRGANGSQVVSESTVYCQPGTVAPPESRIDLGTRVATVITSADRDGGTLPVPSHVEVNCT</sequence>
<proteinExistence type="predicted"/>
<reference evidence="1 2" key="1">
    <citation type="submission" date="2018-12" db="EMBL/GenBank/DDBJ databases">
        <title>Amycolatopsis eburnea sp. nov. actinomycete associate with arbuscular mycorrhiza fungal spore.</title>
        <authorList>
            <person name="Lumyong S."/>
            <person name="Chaiya L."/>
        </authorList>
    </citation>
    <scope>NUCLEOTIDE SEQUENCE [LARGE SCALE GENOMIC DNA]</scope>
    <source>
        <strain evidence="1 2">GLM-1</strain>
    </source>
</reference>